<keyword evidence="4" id="KW-1185">Reference proteome</keyword>
<dbReference type="SUPFAM" id="SSF69318">
    <property type="entry name" value="Integrin alpha N-terminal domain"/>
    <property type="match status" value="2"/>
</dbReference>
<evidence type="ECO:0000313" key="3">
    <source>
        <dbReference type="EMBL" id="MFD2101527.1"/>
    </source>
</evidence>
<protein>
    <submittedName>
        <fullName evidence="3">VCBS repeat-containing protein</fullName>
    </submittedName>
</protein>
<proteinExistence type="predicted"/>
<evidence type="ECO:0000256" key="1">
    <source>
        <dbReference type="ARBA" id="ARBA00022729"/>
    </source>
</evidence>
<name>A0ABW4Y182_9FLAO</name>
<sequence>MASCQKSPNNKTPKPFTSLEASEIGIDFVNQLEYTEDFNVYIFRAFYNGSGVGLGDFNNDGLLDVFFTGNQVDNRLYLNKGDFNFTDITEEAGVSSPDVWSTGVSIVDINNDGLLDIFICKSGVSEGPYRHNELFINNGVDADGGIPTFTESSEAYGIADIGFSVHAVFFDYDKDGDLDFYLSNNSLEPTSSVVDATVGLRDIRDPKGGNKLYRNDGVPKSMGGTGTGFTDVTEEAGIYASAIAFGLGVSIGDINRDGWPDIFVANDFFEKDYLYINQKDGTFKESLETSLEEISLGSMGVDIADMNNDGYPEIFVTEMLPEDEARLKSKTVFDDWDSYKLKVKNGYYRQFPRNVFQLNNGVANESAHFSEISRFSGVEATDWSWGTFMADFNNDGYNEIFVANGMVKDLQDHDFADYYFNPQKLREIYKKEGAVIKKLIDSMPSVPVPNYMYKSEGGLKFTNVSDEWGLGQPGFSTGSAYGDLDNDGDLDLIVTNNNKSPFIYRNEMTGGHFLNLKLVGPENNRGGIGSQVTLKIGGKQYFKELYPMRGSMSTVDPRLHFGLESDAAIDSLEVTWSNGATTVLTNVKADQFLTVEYDATAPQFLDQEKETEPSLMQDIDDKLGLDYVHHENDFIDFDYDKLLLHMNSSEGPKMVVADVDNNGLPDVFVGGSKGFPAGFYQMQTSGKFKRTNEAIFEKSKESEDTDAVFVDVDNDGDLDLIVGSGGYEFSTNSFALADRLYKNDGNGNFSDPIPLTPAQKLISTSCLAVSDYDNDGDMDLFIGGRYRPLSYGLPESSFILENDGKGNFSTAPAAKTEDLKDIGMVTDATWFDIDRDGDDDLVLVGDWMSLKVFVNTNGMLQDETESWGVANEKGFWNVLHKSDVDQDGDDDLIVGNLGMNTMLRASKDKPVSMYINDYDQNSKIDHIITVYKGDKAYPIVMKKDMTGQLAYLRKKYLKSEDYSLQTVEDIFSKDQVKSSLKLDVYTTASAIFWNEKDHFKKQDLPDAAQLGPVYGIETADLDGDGTNEIILGGNLFKAKPQIGIYGGLQGCVLKYVGDKNWEVISPQHSGFFVRGEIRDLKSMDLDREKALLVSRNNDGLKVLKINKD</sequence>
<comment type="caution">
    <text evidence="3">The sequence shown here is derived from an EMBL/GenBank/DDBJ whole genome shotgun (WGS) entry which is preliminary data.</text>
</comment>
<dbReference type="InterPro" id="IPR013517">
    <property type="entry name" value="FG-GAP"/>
</dbReference>
<evidence type="ECO:0000313" key="4">
    <source>
        <dbReference type="Proteomes" id="UP001597342"/>
    </source>
</evidence>
<evidence type="ECO:0000259" key="2">
    <source>
        <dbReference type="Pfam" id="PF07593"/>
    </source>
</evidence>
<reference evidence="4" key="1">
    <citation type="journal article" date="2019" name="Int. J. Syst. Evol. Microbiol.">
        <title>The Global Catalogue of Microorganisms (GCM) 10K type strain sequencing project: providing services to taxonomists for standard genome sequencing and annotation.</title>
        <authorList>
            <consortium name="The Broad Institute Genomics Platform"/>
            <consortium name="The Broad Institute Genome Sequencing Center for Infectious Disease"/>
            <person name="Wu L."/>
            <person name="Ma J."/>
        </authorList>
    </citation>
    <scope>NUCLEOTIDE SEQUENCE [LARGE SCALE GENOMIC DNA]</scope>
    <source>
        <strain evidence="4">JCM 3389</strain>
    </source>
</reference>
<organism evidence="3 4">
    <name type="scientific">Flagellimonas iocasae</name>
    <dbReference type="NCBI Taxonomy" id="2055905"/>
    <lineage>
        <taxon>Bacteria</taxon>
        <taxon>Pseudomonadati</taxon>
        <taxon>Bacteroidota</taxon>
        <taxon>Flavobacteriia</taxon>
        <taxon>Flavobacteriales</taxon>
        <taxon>Flavobacteriaceae</taxon>
        <taxon>Flagellimonas</taxon>
    </lineage>
</organism>
<dbReference type="Pfam" id="PF07593">
    <property type="entry name" value="UnbV_ASPIC"/>
    <property type="match status" value="1"/>
</dbReference>
<dbReference type="Gene3D" id="2.130.10.130">
    <property type="entry name" value="Integrin alpha, N-terminal"/>
    <property type="match status" value="4"/>
</dbReference>
<dbReference type="EMBL" id="JBHUHU010000005">
    <property type="protein sequence ID" value="MFD2101527.1"/>
    <property type="molecule type" value="Genomic_DNA"/>
</dbReference>
<dbReference type="InterPro" id="IPR027039">
    <property type="entry name" value="Crtac1"/>
</dbReference>
<dbReference type="PANTHER" id="PTHR16026:SF0">
    <property type="entry name" value="CARTILAGE ACIDIC PROTEIN 1"/>
    <property type="match status" value="1"/>
</dbReference>
<dbReference type="InterPro" id="IPR011519">
    <property type="entry name" value="UnbV_ASPIC"/>
</dbReference>
<dbReference type="Pfam" id="PF13517">
    <property type="entry name" value="FG-GAP_3"/>
    <property type="match status" value="4"/>
</dbReference>
<feature type="domain" description="ASPIC/UnbV" evidence="2">
    <location>
        <begin position="527"/>
        <end position="594"/>
    </location>
</feature>
<dbReference type="PANTHER" id="PTHR16026">
    <property type="entry name" value="CARTILAGE ACIDIC PROTEIN 1"/>
    <property type="match status" value="1"/>
</dbReference>
<gene>
    <name evidence="3" type="ORF">ACFSJE_17185</name>
</gene>
<accession>A0ABW4Y182</accession>
<dbReference type="InterPro" id="IPR028994">
    <property type="entry name" value="Integrin_alpha_N"/>
</dbReference>
<dbReference type="Proteomes" id="UP001597342">
    <property type="component" value="Unassembled WGS sequence"/>
</dbReference>
<keyword evidence="1" id="KW-0732">Signal</keyword>
<dbReference type="RefSeq" id="WP_379832102.1">
    <property type="nucleotide sequence ID" value="NZ_JBHUHU010000005.1"/>
</dbReference>